<reference evidence="7" key="1">
    <citation type="journal article" date="2016" name="Proc. Natl. Acad. Sci. U.S.A.">
        <title>Comparative genomics of biotechnologically important yeasts.</title>
        <authorList>
            <person name="Riley R."/>
            <person name="Haridas S."/>
            <person name="Wolfe K.H."/>
            <person name="Lopes M.R."/>
            <person name="Hittinger C.T."/>
            <person name="Goeker M."/>
            <person name="Salamov A.A."/>
            <person name="Wisecaver J.H."/>
            <person name="Long T.M."/>
            <person name="Calvey C.H."/>
            <person name="Aerts A.L."/>
            <person name="Barry K.W."/>
            <person name="Choi C."/>
            <person name="Clum A."/>
            <person name="Coughlan A.Y."/>
            <person name="Deshpande S."/>
            <person name="Douglass A.P."/>
            <person name="Hanson S.J."/>
            <person name="Klenk H.-P."/>
            <person name="LaButti K.M."/>
            <person name="Lapidus A."/>
            <person name="Lindquist E.A."/>
            <person name="Lipzen A.M."/>
            <person name="Meier-Kolthoff J.P."/>
            <person name="Ohm R.A."/>
            <person name="Otillar R.P."/>
            <person name="Pangilinan J.L."/>
            <person name="Peng Y."/>
            <person name="Rokas A."/>
            <person name="Rosa C.A."/>
            <person name="Scheuner C."/>
            <person name="Sibirny A.A."/>
            <person name="Slot J.C."/>
            <person name="Stielow J.B."/>
            <person name="Sun H."/>
            <person name="Kurtzman C.P."/>
            <person name="Blackwell M."/>
            <person name="Grigoriev I.V."/>
            <person name="Jeffries T.W."/>
        </authorList>
    </citation>
    <scope>NUCLEOTIDE SEQUENCE [LARGE SCALE GENOMIC DNA]</scope>
    <source>
        <strain evidence="7">NRRL Y-1626</strain>
    </source>
</reference>
<evidence type="ECO:0000256" key="5">
    <source>
        <dbReference type="ARBA" id="ARBA00030497"/>
    </source>
</evidence>
<comment type="catalytic activity">
    <reaction evidence="1">
        <text>(4aS,6R)-4a-hydroxy-L-erythro-5,6,7,8-tetrahydrobiopterin = (6R)-L-erythro-6,7-dihydrobiopterin + H2O</text>
        <dbReference type="Rhea" id="RHEA:11920"/>
        <dbReference type="ChEBI" id="CHEBI:15377"/>
        <dbReference type="ChEBI" id="CHEBI:15642"/>
        <dbReference type="ChEBI" id="CHEBI:43120"/>
        <dbReference type="EC" id="4.2.1.96"/>
    </reaction>
</comment>
<comment type="caution">
    <text evidence="6">The sequence shown here is derived from an EMBL/GenBank/DDBJ whole genome shotgun (WGS) entry which is preliminary data.</text>
</comment>
<dbReference type="InterPro" id="IPR036428">
    <property type="entry name" value="PCD_sf"/>
</dbReference>
<protein>
    <recommendedName>
        <fullName evidence="3">4a-hydroxytetrahydrobiopterin dehydratase</fullName>
        <ecNumber evidence="3">4.2.1.96</ecNumber>
    </recommendedName>
    <alternativeName>
        <fullName evidence="5">4-alpha-hydroxy-tetrahydropterin dehydratase</fullName>
    </alternativeName>
</protein>
<proteinExistence type="inferred from homology"/>
<dbReference type="Pfam" id="PF01329">
    <property type="entry name" value="Pterin_4a"/>
    <property type="match status" value="1"/>
</dbReference>
<dbReference type="AlphaFoldDB" id="A0A1B7TC77"/>
<dbReference type="EC" id="4.2.1.96" evidence="3"/>
<dbReference type="EMBL" id="LXPE01000019">
    <property type="protein sequence ID" value="OBA26317.1"/>
    <property type="molecule type" value="Genomic_DNA"/>
</dbReference>
<dbReference type="GO" id="GO:0008124">
    <property type="term" value="F:4-alpha-hydroxytetrahydrobiopterin dehydratase activity"/>
    <property type="evidence" value="ECO:0007669"/>
    <property type="project" value="UniProtKB-EC"/>
</dbReference>
<dbReference type="SUPFAM" id="SSF55248">
    <property type="entry name" value="PCD-like"/>
    <property type="match status" value="1"/>
</dbReference>
<dbReference type="Gene3D" id="3.30.1360.20">
    <property type="entry name" value="Transcriptional coactivator/pterin dehydratase"/>
    <property type="match status" value="1"/>
</dbReference>
<evidence type="ECO:0000256" key="4">
    <source>
        <dbReference type="ARBA" id="ARBA00023239"/>
    </source>
</evidence>
<dbReference type="OrthoDB" id="277398at2759"/>
<evidence type="ECO:0000256" key="2">
    <source>
        <dbReference type="ARBA" id="ARBA00006472"/>
    </source>
</evidence>
<evidence type="ECO:0000256" key="3">
    <source>
        <dbReference type="ARBA" id="ARBA00013252"/>
    </source>
</evidence>
<dbReference type="PANTHER" id="PTHR12599:SF0">
    <property type="entry name" value="PTERIN-4-ALPHA-CARBINOLAMINE DEHYDRATASE"/>
    <property type="match status" value="1"/>
</dbReference>
<dbReference type="Proteomes" id="UP000092321">
    <property type="component" value="Unassembled WGS sequence"/>
</dbReference>
<dbReference type="InterPro" id="IPR001533">
    <property type="entry name" value="Pterin_deHydtase"/>
</dbReference>
<accession>A0A1B7TC77</accession>
<comment type="similarity">
    <text evidence="2">Belongs to the pterin-4-alpha-carbinolamine dehydratase family.</text>
</comment>
<evidence type="ECO:0000313" key="7">
    <source>
        <dbReference type="Proteomes" id="UP000092321"/>
    </source>
</evidence>
<keyword evidence="7" id="KW-1185">Reference proteome</keyword>
<organism evidence="6 7">
    <name type="scientific">Hanseniaspora valbyensis NRRL Y-1626</name>
    <dbReference type="NCBI Taxonomy" id="766949"/>
    <lineage>
        <taxon>Eukaryota</taxon>
        <taxon>Fungi</taxon>
        <taxon>Dikarya</taxon>
        <taxon>Ascomycota</taxon>
        <taxon>Saccharomycotina</taxon>
        <taxon>Saccharomycetes</taxon>
        <taxon>Saccharomycodales</taxon>
        <taxon>Saccharomycodaceae</taxon>
        <taxon>Hanseniaspora</taxon>
    </lineage>
</organism>
<gene>
    <name evidence="6" type="ORF">HANVADRAFT_2847</name>
</gene>
<evidence type="ECO:0000256" key="1">
    <source>
        <dbReference type="ARBA" id="ARBA00001554"/>
    </source>
</evidence>
<name>A0A1B7TC77_9ASCO</name>
<keyword evidence="4" id="KW-0456">Lyase</keyword>
<dbReference type="GO" id="GO:0006729">
    <property type="term" value="P:tetrahydrobiopterin biosynthetic process"/>
    <property type="evidence" value="ECO:0007669"/>
    <property type="project" value="InterPro"/>
</dbReference>
<sequence length="101" mass="12074">MKFNEKWITVLNKDNTSFLRKQYNFKTFKQSIKFINDELVPITKKLKHHPKIILEYNKLTIELTTHDAPYNNNIGDLDRSFAEKLDEKYNTTINKVVLKDK</sequence>
<dbReference type="PANTHER" id="PTHR12599">
    <property type="entry name" value="PTERIN-4-ALPHA-CARBINOLAMINE DEHYDRATASE"/>
    <property type="match status" value="1"/>
</dbReference>
<evidence type="ECO:0000313" key="6">
    <source>
        <dbReference type="EMBL" id="OBA26317.1"/>
    </source>
</evidence>
<dbReference type="CDD" id="cd00488">
    <property type="entry name" value="PCD_DCoH"/>
    <property type="match status" value="1"/>
</dbReference>